<evidence type="ECO:0000313" key="3">
    <source>
        <dbReference type="EMBL" id="OGZ62098.1"/>
    </source>
</evidence>
<keyword evidence="2" id="KW-0812">Transmembrane</keyword>
<feature type="transmembrane region" description="Helical" evidence="2">
    <location>
        <begin position="33"/>
        <end position="53"/>
    </location>
</feature>
<evidence type="ECO:0000313" key="4">
    <source>
        <dbReference type="Proteomes" id="UP000178509"/>
    </source>
</evidence>
<keyword evidence="1" id="KW-0175">Coiled coil</keyword>
<dbReference type="AlphaFoldDB" id="A0A1G2HJM4"/>
<name>A0A1G2HJM4_9BACT</name>
<keyword evidence="2" id="KW-0472">Membrane</keyword>
<proteinExistence type="predicted"/>
<feature type="coiled-coil region" evidence="1">
    <location>
        <begin position="63"/>
        <end position="93"/>
    </location>
</feature>
<dbReference type="Proteomes" id="UP000178509">
    <property type="component" value="Unassembled WGS sequence"/>
</dbReference>
<sequence length="143" mass="16704">MKHNFQRTVSRLQKKKSKNEFVKLLKRKSKPHAIPLLFIFVVALFLFIIVGQIKRTYSIYSTADKLESELNKIEQENKNLEAQIGDLKSLEAIDKEARERLNLKKEGEEVVIIIPKETSGVPQEEAQQKQKDSFWSKVINFFK</sequence>
<organism evidence="3 4">
    <name type="scientific">Candidatus Spechtbacteria bacterium RIFCSPLOWO2_02_FULL_38_8</name>
    <dbReference type="NCBI Taxonomy" id="1802164"/>
    <lineage>
        <taxon>Bacteria</taxon>
        <taxon>Candidatus Spechtiibacteriota</taxon>
    </lineage>
</organism>
<evidence type="ECO:0000256" key="2">
    <source>
        <dbReference type="SAM" id="Phobius"/>
    </source>
</evidence>
<reference evidence="3 4" key="1">
    <citation type="journal article" date="2016" name="Nat. Commun.">
        <title>Thousands of microbial genomes shed light on interconnected biogeochemical processes in an aquifer system.</title>
        <authorList>
            <person name="Anantharaman K."/>
            <person name="Brown C.T."/>
            <person name="Hug L.A."/>
            <person name="Sharon I."/>
            <person name="Castelle C.J."/>
            <person name="Probst A.J."/>
            <person name="Thomas B.C."/>
            <person name="Singh A."/>
            <person name="Wilkins M.J."/>
            <person name="Karaoz U."/>
            <person name="Brodie E.L."/>
            <person name="Williams K.H."/>
            <person name="Hubbard S.S."/>
            <person name="Banfield J.F."/>
        </authorList>
    </citation>
    <scope>NUCLEOTIDE SEQUENCE [LARGE SCALE GENOMIC DNA]</scope>
</reference>
<evidence type="ECO:0000256" key="1">
    <source>
        <dbReference type="SAM" id="Coils"/>
    </source>
</evidence>
<evidence type="ECO:0008006" key="5">
    <source>
        <dbReference type="Google" id="ProtNLM"/>
    </source>
</evidence>
<comment type="caution">
    <text evidence="3">The sequence shown here is derived from an EMBL/GenBank/DDBJ whole genome shotgun (WGS) entry which is preliminary data.</text>
</comment>
<dbReference type="InterPro" id="IPR007060">
    <property type="entry name" value="FtsL/DivIC"/>
</dbReference>
<protein>
    <recommendedName>
        <fullName evidence="5">Cell division protein FtsL</fullName>
    </recommendedName>
</protein>
<dbReference type="Pfam" id="PF04977">
    <property type="entry name" value="DivIC"/>
    <property type="match status" value="1"/>
</dbReference>
<gene>
    <name evidence="3" type="ORF">A3H51_01525</name>
</gene>
<keyword evidence="2" id="KW-1133">Transmembrane helix</keyword>
<dbReference type="EMBL" id="MHOJ01000028">
    <property type="protein sequence ID" value="OGZ62098.1"/>
    <property type="molecule type" value="Genomic_DNA"/>
</dbReference>
<accession>A0A1G2HJM4</accession>